<reference evidence="2" key="1">
    <citation type="journal article" date="2023" name="Commun. Biol.">
        <title>Genome analysis of Parmales, the sister group of diatoms, reveals the evolutionary specialization of diatoms from phago-mixotrophs to photoautotrophs.</title>
        <authorList>
            <person name="Ban H."/>
            <person name="Sato S."/>
            <person name="Yoshikawa S."/>
            <person name="Yamada K."/>
            <person name="Nakamura Y."/>
            <person name="Ichinomiya M."/>
            <person name="Sato N."/>
            <person name="Blanc-Mathieu R."/>
            <person name="Endo H."/>
            <person name="Kuwata A."/>
            <person name="Ogata H."/>
        </authorList>
    </citation>
    <scope>NUCLEOTIDE SEQUENCE [LARGE SCALE GENOMIC DNA]</scope>
    <source>
        <strain evidence="2">NIES 3700</strain>
    </source>
</reference>
<sequence length="87" mass="10354">MIKSVRGQTPQNSDTSTIQYFRQRGSKDECYLKSGTFLYVGMSWGEGELYCVMPMVEVREGMRRGRRLRERLKRDEETLFFKKPETF</sequence>
<organism evidence="1 2">
    <name type="scientific">Triparma laevis f. longispina</name>
    <dbReference type="NCBI Taxonomy" id="1714387"/>
    <lineage>
        <taxon>Eukaryota</taxon>
        <taxon>Sar</taxon>
        <taxon>Stramenopiles</taxon>
        <taxon>Ochrophyta</taxon>
        <taxon>Bolidophyceae</taxon>
        <taxon>Parmales</taxon>
        <taxon>Triparmaceae</taxon>
        <taxon>Triparma</taxon>
    </lineage>
</organism>
<name>A0A9W7FBG9_9STRA</name>
<proteinExistence type="predicted"/>
<evidence type="ECO:0000313" key="1">
    <source>
        <dbReference type="EMBL" id="GMI09087.1"/>
    </source>
</evidence>
<evidence type="ECO:0000313" key="2">
    <source>
        <dbReference type="Proteomes" id="UP001165122"/>
    </source>
</evidence>
<dbReference type="Proteomes" id="UP001165122">
    <property type="component" value="Unassembled WGS sequence"/>
</dbReference>
<dbReference type="EMBL" id="BRXW01000133">
    <property type="protein sequence ID" value="GMI09087.1"/>
    <property type="molecule type" value="Genomic_DNA"/>
</dbReference>
<dbReference type="AlphaFoldDB" id="A0A9W7FBG9"/>
<gene>
    <name evidence="1" type="ORF">TrLO_g6985</name>
</gene>
<protein>
    <submittedName>
        <fullName evidence="1">Uncharacterized protein</fullName>
    </submittedName>
</protein>
<comment type="caution">
    <text evidence="1">The sequence shown here is derived from an EMBL/GenBank/DDBJ whole genome shotgun (WGS) entry which is preliminary data.</text>
</comment>
<accession>A0A9W7FBG9</accession>
<keyword evidence="2" id="KW-1185">Reference proteome</keyword>